<feature type="domain" description="Bacterial Ig-like" evidence="3">
    <location>
        <begin position="2319"/>
        <end position="2420"/>
    </location>
</feature>
<organism evidence="4">
    <name type="scientific">Salmonella enterica subsp. enterica serovar Cerro</name>
    <dbReference type="NCBI Taxonomy" id="340188"/>
    <lineage>
        <taxon>Bacteria</taxon>
        <taxon>Pseudomonadati</taxon>
        <taxon>Pseudomonadota</taxon>
        <taxon>Gammaproteobacteria</taxon>
        <taxon>Enterobacterales</taxon>
        <taxon>Enterobacteriaceae</taxon>
        <taxon>Salmonella</taxon>
    </lineage>
</organism>
<feature type="domain" description="Bacterial Ig-like" evidence="3">
    <location>
        <begin position="4896"/>
        <end position="4981"/>
    </location>
</feature>
<feature type="compositionally biased region" description="Polar residues" evidence="1">
    <location>
        <begin position="181"/>
        <end position="200"/>
    </location>
</feature>
<dbReference type="PANTHER" id="PTHR14795">
    <property type="entry name" value="HELICASE RELATED"/>
    <property type="match status" value="1"/>
</dbReference>
<feature type="domain" description="Bacterial Ig-like" evidence="3">
    <location>
        <begin position="2629"/>
        <end position="2718"/>
    </location>
</feature>
<dbReference type="SUPFAM" id="SSF81296">
    <property type="entry name" value="E set domains"/>
    <property type="match status" value="9"/>
</dbReference>
<feature type="domain" description="Ig-like" evidence="2">
    <location>
        <begin position="4651"/>
        <end position="4679"/>
    </location>
</feature>
<feature type="compositionally biased region" description="Low complexity" evidence="1">
    <location>
        <begin position="212"/>
        <end position="223"/>
    </location>
</feature>
<dbReference type="Pfam" id="PF19077">
    <property type="entry name" value="Big_13"/>
    <property type="match status" value="50"/>
</dbReference>
<feature type="domain" description="Bacterial Ig-like" evidence="3">
    <location>
        <begin position="4207"/>
        <end position="4303"/>
    </location>
</feature>
<feature type="compositionally biased region" description="Polar residues" evidence="1">
    <location>
        <begin position="5526"/>
        <end position="5538"/>
    </location>
</feature>
<feature type="domain" description="Bacterial Ig-like" evidence="3">
    <location>
        <begin position="4133"/>
        <end position="4202"/>
    </location>
</feature>
<feature type="domain" description="Bacterial Ig-like" evidence="3">
    <location>
        <begin position="2426"/>
        <end position="2518"/>
    </location>
</feature>
<sequence>MGNKSIQKFFADQNSVIDLSSLGNAKGAKVSLSGPDMNITTPRGSVIIVNGALYSSIKGNNLAVKFKDKTITGAKILGSVDLKDIQLERIDSSLVDSAQVEKKGNGKRRNKKEEEELKKQLDDAENAKKEADKAKEEAEKAKEAAEKALNEAFEVQNSSKQMEEMLQEFLADNVAKDNLAQQSDASQQNTQAKATQASKQNDAEKVLPQPINKNTSTGKSNSSKNEENKLDAESVKEPLKVTLALAAESNSGSKDDSITNFTKPQFVGSTAPNATVIIKINGIAVGQAVADSLGNFTFTAPETLTDGTYNLEAEAKTADGSGSAKLVITIDSVTDKPTFELSPESSVSGHKGLTPTLTPSIVGTAEENAKVDIYVDNKLVASVDVDKDGNWSYEFRDNELSEGENSIKVVAVDKAGNKNETTDSIITDTIPPEKPTIELDDNSDSGIKNDNITNSTLPTFIGVAEPGSTVSIYLGLKHLGEVIVAKDGTWSYTLTTPLKDGEYNITATATDIAGHTSATANLPFTIDTRISYFSAEIETTDDSGIVGDNVTNNTRPTFTGKTEPNAIISVINSETGEEVIFKANDKGEWTFNFTSDSVEGINNLTFTVEDVAGNKKDFSFSYVIDTIAPLPPTVSLEDYVVLPNGIILSGNDLPALVGTAEPKSTILLMRDGKLYDSIEVDSNGTWNYQFSNKFLQGAYDIEIISQDAAGNKSSTVKYSFTIQTEVVSPKAELDASDDSGAKGDWITNKHNALTLLGTADRFATVNILIDGKTIGVTTADADGNWNFDISRNLSDNVYKITVESIDPLGRTSSVDYQLTIDSFTPIPTVMLHDSADSGVKGDMITKINTPLFTGMAEANAKVSIYVDGVLSGEAIAGDDGVWNFQFTTALSDGSHDVTVKVEDIAGNTASSSAYNFQIVTQTQKPTIELVNDTGVDNTDHIINEKNPALTGTAAPYSTVKLYVDGALIAEVRTNKDGRWEYTLKADQGLVDGDHRITASVEDIAGNIAHSDPFLISVDTAISIPIVSLSPDSDSGIADDNLTNIVKPTLHLKDIDPDIISVQVWDAMSDTQIGVATQQPDGSWAYTFTSDLTEGLHQVYVKVEDIAGNKANSAVFDFTIDTTVSTPVISLLSKDDTGVTGDNLTNINKPGFAISGVDADAHRVVVQVMHNGVSEEIELSHLNGSWLFTPGNTWADGSYTLTVKVEDKAGNTSYSAPLTVVIDTQIAIDGVELVNDSGVKGDNMTNDDRPHFRVTVPTDVNEVRLSIDGGNSWVQATPGVAGSWEYIWPTDLADGQYTLTVEATDKAGNTVTKTIDFAVDTTLSVPVIVLNSADDTGVQGDNMTNRTQPTFALQHIDDDAVRVTVSVEHGGVTTTFDATKGTGGWTFTPTASWTDGDYTLSVSVEDKAGNTSHSASLTVTVDTQIAINNIELVNDSGIPNDNLTNNVRPHFQVTVPTDVNVVRLSIDGGKTWVTAAQKAAGVWEYIWPDDVTDGSHTLTVEATDEAGNKATQTLDFTIDTTLSVPTLSLDSADDSGIAGDNITSVKTPGFTLNNIDTDVSRVIVEVMHNGIKQEVPLVQTGGQWRFAPTSDWADGDYILTVKVEDRAGNVKQSAPLTVTVDTHIAIDRIELVNDSGIPDDNLTNEARPHFQVTVPADVNGVRLSIDGGKTWFDATQSATSGVWDYTWLTNVANGPHTLMVEATDKAGNKTTQKLDFIIDTLLSEPTITLDSADDSAAGDNITNVKMPGFTLGNIDADVTKVVVTVAHDGKNQQIELIKNGGVWRFTPGAAWTDGDYTLTVKVEDKAGNTNYSAPLTVTIDTQTSIDRIELLNDTGIVGDNLTNEARPQFHITVPTDVNSVQLSLDGGINWVNATLTSDGVWEYIWPTDLVENTYTLTVKATDVAGNTATETLNFIIDTTLLTPTITLDSADDSGTANDNKTNVKTPGFIIGGIDSDVTQVVVQVMRDGHSEEVELTQTNGQWRFVPGSAWTDGDYTLTVTVKDEAGNIRHSAPLTVTIDTQIAIDHIELVNDSGIPNDNLTNNVRPHFQVTVPTDVNVVRLSIDGGKTWFNATQSATPGVWDYTWLADVGEGKHTLTVEATDKAGNKTTQKLDFIIDTLLSEPTIVLDSTDDSGTKGDNLTNVNKPTFLLGNIDADARYVTVEVQHGGTKEVLTATKDATGNWSVTPTGTWADGDYTLTVRVEDDAGNVKYSASLTVTVDTQITIDVIELVNDSGTRGDNLTNDANPHFRITVPGDVNEVSLSIDGGVTWVKATQSVTPGVWNYTWPGTVPDGDYTLNVKATDNAGNTVTETLHFTIDTTLSTPVIVLDSADDSGVHGDNMTNRTQPTFALQQIDDDAVRVTVSVEHGGVTTTFDATKGTGGWTFTPTGAWADGDYTLSVSVEDKAGNTSHSASLTVTVDTQIAINNIELVNDSGIPDDNLTNNVRPHFQVTVPTDVNVVRLSIDGGKTWFNATQSATPGVWDYTWLADVGEGKHTLTVEATDKAGNQTTQQLDFIIDTLLSEPTIVLDNTDDSGTKGDNLTNVNKPTFLLGNIDVDARYVTVEVLHGGTKEVLTATKGATGIWSVTPTGTWADGDYTLTVRVEDDAGNVKYSAPLTVTVDTQITIDVIELVNDNGIPGDNLTNDVRPHFRVTVPGDVNEVRLSIDGGNTWVRATQGTAGIWDYTWPKDVTDGLHTLTVEATDKAGNKTTQTLDFTIDTRLSTPTIAMDSRDDTGAIGDHITSVKRPGFTIGNIDADAHSVILRITQGGNSQEVTLTQVGGQWRFTPDADWADGSYTLTVEVQDNAGNVRQSTPLIVTVDTQTSITDITLVNDHGVPDDNLTNSTRPQFEITVPADVNSVQLSIDGGANWVSAAQGIEGVWGYTWPTDMGDGKHILTVMVTDRAGNTATQTLEFFIDTRLSTPTIALDSTDDTGTPGDDMTNRTRPTFILQNIDSDVINVTVSVTHNGTTTSFTATQGAGGWSFTPPAPWGDGDYTLTVTVEDRAGNTRPSTPLTVTVDTQIAIDRIELVNDSGVPGDNVTKHVRPQFQISVPDDVEKVLLSIDGGTTWVTAIKSSTAGIWDYTWPTDMPEGQHTLTVEVTDGAGNKMTETLNFTIDITLLTPTIELAPDQDTGQNKNDNLTSVTQPVFVLGSIDKDVRHVELSIEHNGTFKTVVLTESADGWRYRPDSALADGSYTFTVTVTDVAGNQQTSAPLKVTIDGTLTTPVIELAAGEDSGTVGDRLTNHDRPVFDIHQVDSDVTRVMVKVTYNGKTHEEAAVFTNGQWRFTPSASWADGSYQLAVVVEDLAGNVKESAPFEVRIDTTTTINNIVLLNDTGVQNDQLTNVAKPSFRIDVPGDVVQVRVTLDGGANWNVIRKNADGQWIFDSPNTLVDGTYTLRVEATDEAGNIANKDLVFNIDTNIQVPTIALDAGQDTGANTADNITNISRPTFTIGNVDPDVIKVVVTIDGHDYNAIKVGAGWQFTPGNAIPDGSYNITVTVEDKAGNTATSKPLPVVIDTTAEIESVTLVTDSGDSDVDNITKVDKPQFSIVTADDITHVRVKIDNAANWIELTKGGDGRWIFNVGSALPDGQHTLLVDVTDIAGNVAQETLQFTIDTTLREPTIVLDPTHDTGDDTNDNLTRINKPVFIIGNVDNDVSHIVVHIDGRDYTIENTGGNLTFTPDQPLSDGQHTISVTVTDIAGNTKTSAELQIEIDTQVQIDSVTLTTDSGVNDHDNVTNATRPSFEIATPDDVTSVLVSFDGVNWTPISKNAAGQWQFTAGSALPDGHYTLHVQATDRAGNTANSTLGFTVDTQIDGLSVVMLDDAGKDSTDGITNITSPRFEISAREPLQSVTVILNGKSSTLTQGAGNKWLFTPDTPLVDGTYKIEIVAEDIAGNKISKEVSFTIDTVVSDPRIDLLDADDTGESAVDNITSITKPRFVIGNVPADIDTVVIRINGVSYPVTANGNNLWEFQVPVALNDGVYEAVVVFRDIAGNTSETKLPFTIDTTTSVSVRMEPASDTGSSNSDNLTNKQNPKFEGTAEPNAKLVITIVDDKSGREVLKHTITVGADGNWSVTPNILPDGMYTINVVATDVAGNTAQTQERFTIDTVTIDPTIRLSDPSIDDQYEATSLRPEFKGLAEAFSTIMIQWDGKVVGSANANANGEWSWTPPSVLAPGSYVVSIVAKDKAGNESSQVDFPVVIPVIDVTPPTIKLSEESDSGALGDFTTNNKTPTLVGNTLPNAIVSIYVDGVKVGEATADTAGRYTFQLSEMKDGHYVVQVGIVNPRDNSELRSTAVDVTIDTEVAELVWNISGMHEGGYINTVTPEIGGTSEPNSKITIFVNGVEKAIAYTTGTGHWGVVLPALGNDGNYELTFKVEDVAGNIREFGPQNVILDTVISPLTVVLREADDSGKVGDWITNKSHVTIDGTAEAGSTLTIRNPQGVVIATLVVGNDGRWSAELDLREGSNAFVVVSEDKAGNSQQKDILIEHDTQIEISDISLSRDTNSGDKYDLITNNKSPVLVAMTDPGATVQVYINGVLQGTVEASSSGNISYTMPANSADGEYQVQFVATDTAGNRVESAITTVTIDSQIAVFDIDEDSLPALSNNRALSVSGVGEAGSQVSIFVDGKLVNVVMVEADGTWRAPILLQDDGKFNIHFSITDVAGNTEVSKDYSVDVDSSTDFPTLNLEDASNSGSLDDLITSHNKPVLVGTAEAGATIHIYVDEKIVANVLVLEDGTWSYQFDNALKDGEYSIRVVAEDPAGNTAESPRLLVTIDTSTFIDNPVMMAGSDNGIFSNDSITSQTRPAFSIFGEMNQSVQIFIDGVLVDTITVTDRNQVYRPESPLGDGSHSIYYVITDKAGNTATSKTLNFTIDTFNTTPVAIDSIGGQTLAEMTGSDGKIYITDTTRNLLFSGSAEPNSKIEIIINGLNVGEVWVNDKGHWQMPVNPLYFTEGQLDITVKSTDRAGNVNQEKYSIWVDTHIQVFTSELDDNKSSSKTDWWSNSSTITMRGMGEIGATVSLIVAGVTLATAVVAANGQWELSTDQLPEGKYDITLSIEDNAGNRKEEVHEIFIDRTPPNAPVVTYSDIVNDLIIMQGTAEAKSQLIITDSNGNTYTLTVPDNGKWSMAIPYPSEGKFTITSVDAIGNRSDDVSLDIMKETPVISLSPDSDSGTAGDNITRDNQPTFIIGNLESDVVVVQVDINGTVYNAEKNADGVWFFTPGTPLADGSYTISVIASDAAGNQKNSLPITVTIDSTLTVPEIALAAGEDNGASDSDNVTNHNHTQPKFTLQHIDADVTGVTVNVTHNGVTDTYQATQGADGWTFTPPAAWNDGTYTLSVTVVDRAGNSLQSASLEVTVDSTVTVTADSQHDDASDDATPTAVTPPESETVNAESATHLRTVASAAEESVVKETAYSITLLNADSGDEIDRSISQTPSFEISVPENIVNVSVMFEGEEFTLPITNQKAIFEVPLSLEDGEYTMDVKFIDKDDDFLIKEKTFSVDHSSADIVNAMNARGKTEDDINDSPSTSSVGHNNNGAIDVFAVNEVTLPVDNQEEHA</sequence>
<accession>A0A606NB90</accession>
<feature type="domain" description="Bacterial Ig-like" evidence="3">
    <location>
        <begin position="1428"/>
        <end position="1519"/>
    </location>
</feature>
<feature type="domain" description="Bacterial Ig-like" evidence="3">
    <location>
        <begin position="4494"/>
        <end position="4589"/>
    </location>
</feature>
<feature type="region of interest" description="Disordered" evidence="1">
    <location>
        <begin position="5368"/>
        <end position="5391"/>
    </location>
</feature>
<feature type="region of interest" description="Disordered" evidence="1">
    <location>
        <begin position="422"/>
        <end position="447"/>
    </location>
</feature>
<feature type="domain" description="Bacterial Ig-like" evidence="3">
    <location>
        <begin position="1321"/>
        <end position="1422"/>
    </location>
</feature>
<feature type="region of interest" description="Disordered" evidence="1">
    <location>
        <begin position="4015"/>
        <end position="4039"/>
    </location>
</feature>
<feature type="domain" description="Bacterial Ig-like" evidence="3">
    <location>
        <begin position="3119"/>
        <end position="3219"/>
    </location>
</feature>
<feature type="domain" description="Bacterial Ig-like" evidence="3">
    <location>
        <begin position="3721"/>
        <end position="3812"/>
    </location>
</feature>
<feature type="domain" description="Bacterial Ig-like" evidence="3">
    <location>
        <begin position="433"/>
        <end position="528"/>
    </location>
</feature>
<feature type="domain" description="Bacterial Ig-like" evidence="3">
    <location>
        <begin position="1826"/>
        <end position="1917"/>
    </location>
</feature>
<feature type="domain" description="Bacterial Ig-like" evidence="3">
    <location>
        <begin position="1021"/>
        <end position="1121"/>
    </location>
</feature>
<feature type="domain" description="Bacterial Ig-like" evidence="3">
    <location>
        <begin position="5160"/>
        <end position="5255"/>
    </location>
</feature>
<feature type="domain" description="Bacterial Ig-like" evidence="3">
    <location>
        <begin position="241"/>
        <end position="331"/>
    </location>
</feature>
<feature type="domain" description="Bacterial Ig-like" evidence="3">
    <location>
        <begin position="533"/>
        <end position="626"/>
    </location>
</feature>
<feature type="domain" description="Bacterial Ig-like" evidence="3">
    <location>
        <begin position="2825"/>
        <end position="2917"/>
    </location>
</feature>
<feature type="domain" description="Bacterial Ig-like" evidence="3">
    <location>
        <begin position="2919"/>
        <end position="3019"/>
    </location>
</feature>
<dbReference type="InterPro" id="IPR022038">
    <property type="entry name" value="Ig-like_bact"/>
</dbReference>
<feature type="domain" description="Bacterial Ig-like" evidence="3">
    <location>
        <begin position="1919"/>
        <end position="2019"/>
    </location>
</feature>
<evidence type="ECO:0000313" key="4">
    <source>
        <dbReference type="EMBL" id="ECU6927793.1"/>
    </source>
</evidence>
<dbReference type="Gene3D" id="2.60.40.10">
    <property type="entry name" value="Immunoglobulins"/>
    <property type="match status" value="52"/>
</dbReference>
<feature type="domain" description="Bacterial Ig-like" evidence="3">
    <location>
        <begin position="2520"/>
        <end position="2621"/>
    </location>
</feature>
<name>A0A606NB90_SALET</name>
<feature type="domain" description="Bacterial Ig-like" evidence="3">
    <location>
        <begin position="825"/>
        <end position="918"/>
    </location>
</feature>
<dbReference type="NCBIfam" id="NF033510">
    <property type="entry name" value="Ca_tandemer"/>
    <property type="match status" value="25"/>
</dbReference>
<dbReference type="InterPro" id="IPR044016">
    <property type="entry name" value="Big_13"/>
</dbReference>
<feature type="compositionally biased region" description="Polar residues" evidence="1">
    <location>
        <begin position="4020"/>
        <end position="4034"/>
    </location>
</feature>
<feature type="domain" description="Bacterial Ig-like" evidence="3">
    <location>
        <begin position="2026"/>
        <end position="2117"/>
    </location>
</feature>
<feature type="domain" description="Bacterial Ig-like" evidence="3">
    <location>
        <begin position="2720"/>
        <end position="2820"/>
    </location>
</feature>
<evidence type="ECO:0000259" key="3">
    <source>
        <dbReference type="Pfam" id="PF19077"/>
    </source>
</evidence>
<feature type="region of interest" description="Disordered" evidence="1">
    <location>
        <begin position="181"/>
        <end position="235"/>
    </location>
</feature>
<reference evidence="4" key="1">
    <citation type="submission" date="2018-07" db="EMBL/GenBank/DDBJ databases">
        <authorList>
            <consortium name="PulseNet: The National Subtyping Network for Foodborne Disease Surveillance"/>
            <person name="Tarr C.L."/>
            <person name="Trees E."/>
            <person name="Katz L.S."/>
            <person name="Carleton-Romer H.A."/>
            <person name="Stroika S."/>
            <person name="Kucerova Z."/>
            <person name="Roache K.F."/>
            <person name="Sabol A.L."/>
            <person name="Besser J."/>
            <person name="Gerner-Smidt P."/>
        </authorList>
    </citation>
    <scope>NUCLEOTIDE SEQUENCE</scope>
    <source>
        <strain evidence="4">PNUSAS002073</strain>
    </source>
</reference>
<comment type="caution">
    <text evidence="4">The sequence shown here is derived from an EMBL/GenBank/DDBJ whole genome shotgun (WGS) entry which is preliminary data.</text>
</comment>
<feature type="domain" description="Bacterial Ig-like" evidence="3">
    <location>
        <begin position="5257"/>
        <end position="5360"/>
    </location>
</feature>
<dbReference type="PANTHER" id="PTHR14795:SF0">
    <property type="entry name" value="TRANSMEMBRANE PROTEIN 62"/>
    <property type="match status" value="1"/>
</dbReference>
<feature type="domain" description="Bacterial Ig-like" evidence="3">
    <location>
        <begin position="2228"/>
        <end position="2318"/>
    </location>
</feature>
<feature type="domain" description="Bacterial Ig-like" evidence="3">
    <location>
        <begin position="4313"/>
        <end position="4396"/>
    </location>
</feature>
<feature type="domain" description="Bacterial Ig-like" evidence="3">
    <location>
        <begin position="4011"/>
        <end position="4109"/>
    </location>
</feature>
<gene>
    <name evidence="4" type="ORF">A8D33_01745</name>
</gene>
<feature type="domain" description="Bacterial Ig-like" evidence="3">
    <location>
        <begin position="4399"/>
        <end position="4488"/>
    </location>
</feature>
<feature type="domain" description="Bacterial Ig-like" evidence="3">
    <location>
        <begin position="340"/>
        <end position="428"/>
    </location>
</feature>
<proteinExistence type="predicted"/>
<feature type="domain" description="Bacterial Ig-like" evidence="3">
    <location>
        <begin position="653"/>
        <end position="724"/>
    </location>
</feature>
<feature type="domain" description="Bacterial Ig-like" evidence="3">
    <location>
        <begin position="923"/>
        <end position="1019"/>
    </location>
</feature>
<dbReference type="InterPro" id="IPR014756">
    <property type="entry name" value="Ig_E-set"/>
</dbReference>
<feature type="domain" description="Bacterial Ig-like" evidence="3">
    <location>
        <begin position="1122"/>
        <end position="1223"/>
    </location>
</feature>
<feature type="domain" description="Bacterial Ig-like" evidence="3">
    <location>
        <begin position="1231"/>
        <end position="1320"/>
    </location>
</feature>
<feature type="region of interest" description="Disordered" evidence="1">
    <location>
        <begin position="5518"/>
        <end position="5538"/>
    </location>
</feature>
<feature type="domain" description="Bacterial Ig-like" evidence="3">
    <location>
        <begin position="4989"/>
        <end position="5075"/>
    </location>
</feature>
<feature type="domain" description="Bacterial Ig-like" evidence="3">
    <location>
        <begin position="3328"/>
        <end position="3419"/>
    </location>
</feature>
<evidence type="ECO:0000256" key="1">
    <source>
        <dbReference type="SAM" id="MobiDB-lite"/>
    </source>
</evidence>
<feature type="domain" description="Bacterial Ig-like" evidence="3">
    <location>
        <begin position="3421"/>
        <end position="3518"/>
    </location>
</feature>
<feature type="domain" description="Bacterial Ig-like" evidence="3">
    <location>
        <begin position="1627"/>
        <end position="1719"/>
    </location>
</feature>
<feature type="domain" description="Bacterial Ig-like" evidence="3">
    <location>
        <begin position="4684"/>
        <end position="4778"/>
    </location>
</feature>
<feature type="domain" description="Bacterial Ig-like" evidence="3">
    <location>
        <begin position="3617"/>
        <end position="3715"/>
    </location>
</feature>
<feature type="region of interest" description="Disordered" evidence="1">
    <location>
        <begin position="100"/>
        <end position="145"/>
    </location>
</feature>
<protein>
    <submittedName>
        <fullName evidence="4">Ig-like domain repeat protein</fullName>
    </submittedName>
</protein>
<feature type="domain" description="Bacterial Ig-like" evidence="3">
    <location>
        <begin position="1721"/>
        <end position="1820"/>
    </location>
</feature>
<feature type="domain" description="Bacterial Ig-like" evidence="3">
    <location>
        <begin position="4787"/>
        <end position="4876"/>
    </location>
</feature>
<dbReference type="EMBL" id="AAKQSY010000001">
    <property type="protein sequence ID" value="ECU6927793.1"/>
    <property type="molecule type" value="Genomic_DNA"/>
</dbReference>
<feature type="domain" description="Bacterial Ig-like" evidence="3">
    <location>
        <begin position="3221"/>
        <end position="3322"/>
    </location>
</feature>
<dbReference type="Pfam" id="PF12245">
    <property type="entry name" value="Big_3_2"/>
    <property type="match status" value="1"/>
</dbReference>
<feature type="domain" description="Bacterial Ig-like" evidence="3">
    <location>
        <begin position="1520"/>
        <end position="1621"/>
    </location>
</feature>
<feature type="domain" description="Bacterial Ig-like" evidence="3">
    <location>
        <begin position="728"/>
        <end position="821"/>
    </location>
</feature>
<feature type="domain" description="Bacterial Ig-like" evidence="3">
    <location>
        <begin position="3819"/>
        <end position="3908"/>
    </location>
</feature>
<feature type="compositionally biased region" description="Basic and acidic residues" evidence="1">
    <location>
        <begin position="111"/>
        <end position="145"/>
    </location>
</feature>
<feature type="domain" description="Bacterial Ig-like" evidence="3">
    <location>
        <begin position="2119"/>
        <end position="2220"/>
    </location>
</feature>
<evidence type="ECO:0000259" key="2">
    <source>
        <dbReference type="Pfam" id="PF12245"/>
    </source>
</evidence>
<feature type="compositionally biased region" description="Basic and acidic residues" evidence="1">
    <location>
        <begin position="224"/>
        <end position="235"/>
    </location>
</feature>
<dbReference type="InterPro" id="IPR013783">
    <property type="entry name" value="Ig-like_fold"/>
</dbReference>
<feature type="domain" description="Bacterial Ig-like" evidence="3">
    <location>
        <begin position="3525"/>
        <end position="3616"/>
    </location>
</feature>
<feature type="domain" description="Bacterial Ig-like" evidence="3">
    <location>
        <begin position="3025"/>
        <end position="3116"/>
    </location>
</feature>
<feature type="domain" description="Bacterial Ig-like" evidence="3">
    <location>
        <begin position="3910"/>
        <end position="4007"/>
    </location>
</feature>